<evidence type="ECO:0000313" key="2">
    <source>
        <dbReference type="EMBL" id="KAB5604150.1"/>
    </source>
</evidence>
<feature type="region of interest" description="Disordered" evidence="1">
    <location>
        <begin position="140"/>
        <end position="163"/>
    </location>
</feature>
<evidence type="ECO:0000313" key="3">
    <source>
        <dbReference type="Proteomes" id="UP000326336"/>
    </source>
</evidence>
<accession>A0A5N5RDU5</accession>
<sequence>MGAEPSHSAGLPDDGSQMNLRMVYWWMPDANGTHPTGKFTLRVGSPDAPAKDIVLKNVSGVNLFGFRQGNYLITEMPLSVYDLHLFVEASGSWSDGRTMTDDMRETSMLDAARATVDEPLASEAARTAARLVLDAWRRHQTDPASPDADRAEDTGVFGMEVDA</sequence>
<name>A0A5N5RDU5_9BIFI</name>
<dbReference type="RefSeq" id="WP_151917625.1">
    <property type="nucleotide sequence ID" value="NZ_RQSP01000064.1"/>
</dbReference>
<dbReference type="OrthoDB" id="3728876at2"/>
<keyword evidence="3" id="KW-1185">Reference proteome</keyword>
<dbReference type="Proteomes" id="UP000326336">
    <property type="component" value="Unassembled WGS sequence"/>
</dbReference>
<protein>
    <submittedName>
        <fullName evidence="2">Uncharacterized protein</fullName>
    </submittedName>
</protein>
<dbReference type="AlphaFoldDB" id="A0A5N5RDU5"/>
<gene>
    <name evidence="2" type="ORF">EHS19_10075</name>
</gene>
<reference evidence="2 3" key="1">
    <citation type="journal article" date="2019" name="Int. J. Syst. Evol. Microbiol.">
        <title>Bifidobacterium jacchi sp. nov., isolated from the faeces of a baby common marmoset (Callithrix jacchus).</title>
        <authorList>
            <person name="Modesto M."/>
            <person name="Watanabe K."/>
            <person name="Arita M."/>
            <person name="Satti M."/>
            <person name="Oki K."/>
            <person name="Sciavilla P."/>
            <person name="Patavino C."/>
            <person name="Camma C."/>
            <person name="Michelini S."/>
            <person name="Sgorbati B."/>
            <person name="Mattarelli P."/>
        </authorList>
    </citation>
    <scope>NUCLEOTIDE SEQUENCE [LARGE SCALE GENOMIC DNA]</scope>
    <source>
        <strain evidence="2 3">MRM 9.3</strain>
    </source>
</reference>
<feature type="compositionally biased region" description="Basic and acidic residues" evidence="1">
    <location>
        <begin position="140"/>
        <end position="153"/>
    </location>
</feature>
<dbReference type="EMBL" id="RQSP01000064">
    <property type="protein sequence ID" value="KAB5604150.1"/>
    <property type="molecule type" value="Genomic_DNA"/>
</dbReference>
<evidence type="ECO:0000256" key="1">
    <source>
        <dbReference type="SAM" id="MobiDB-lite"/>
    </source>
</evidence>
<organism evidence="2 3">
    <name type="scientific">Bifidobacterium jacchi</name>
    <dbReference type="NCBI Taxonomy" id="2490545"/>
    <lineage>
        <taxon>Bacteria</taxon>
        <taxon>Bacillati</taxon>
        <taxon>Actinomycetota</taxon>
        <taxon>Actinomycetes</taxon>
        <taxon>Bifidobacteriales</taxon>
        <taxon>Bifidobacteriaceae</taxon>
        <taxon>Bifidobacterium</taxon>
    </lineage>
</organism>
<proteinExistence type="predicted"/>
<comment type="caution">
    <text evidence="2">The sequence shown here is derived from an EMBL/GenBank/DDBJ whole genome shotgun (WGS) entry which is preliminary data.</text>
</comment>